<feature type="region of interest" description="Disordered" evidence="1">
    <location>
        <begin position="1"/>
        <end position="91"/>
    </location>
</feature>
<feature type="compositionally biased region" description="Basic residues" evidence="1">
    <location>
        <begin position="72"/>
        <end position="84"/>
    </location>
</feature>
<sequence length="91" mass="10362">MALSTGKTNRHIKSQEKATVHSRYRNPKRHSKAQGKPRNQQVSTGIQEVFHGSAVTHFTGEKEGKLQQFKRESRRGRGKFHSPKSLHTSIN</sequence>
<keyword evidence="3" id="KW-1185">Reference proteome</keyword>
<feature type="compositionally biased region" description="Basic and acidic residues" evidence="1">
    <location>
        <begin position="59"/>
        <end position="71"/>
    </location>
</feature>
<proteinExistence type="predicted"/>
<reference evidence="2 3" key="1">
    <citation type="journal article" date="2016" name="Sci. Rep.">
        <title>The Dendrobium catenatum Lindl. genome sequence provides insights into polysaccharide synthase, floral development and adaptive evolution.</title>
        <authorList>
            <person name="Zhang G.Q."/>
            <person name="Xu Q."/>
            <person name="Bian C."/>
            <person name="Tsai W.C."/>
            <person name="Yeh C.M."/>
            <person name="Liu K.W."/>
            <person name="Yoshida K."/>
            <person name="Zhang L.S."/>
            <person name="Chang S.B."/>
            <person name="Chen F."/>
            <person name="Shi Y."/>
            <person name="Su Y.Y."/>
            <person name="Zhang Y.Q."/>
            <person name="Chen L.J."/>
            <person name="Yin Y."/>
            <person name="Lin M."/>
            <person name="Huang H."/>
            <person name="Deng H."/>
            <person name="Wang Z.W."/>
            <person name="Zhu S.L."/>
            <person name="Zhao X."/>
            <person name="Deng C."/>
            <person name="Niu S.C."/>
            <person name="Huang J."/>
            <person name="Wang M."/>
            <person name="Liu G.H."/>
            <person name="Yang H.J."/>
            <person name="Xiao X.J."/>
            <person name="Hsiao Y.Y."/>
            <person name="Wu W.L."/>
            <person name="Chen Y.Y."/>
            <person name="Mitsuda N."/>
            <person name="Ohme-Takagi M."/>
            <person name="Luo Y.B."/>
            <person name="Van de Peer Y."/>
            <person name="Liu Z.J."/>
        </authorList>
    </citation>
    <scope>NUCLEOTIDE SEQUENCE [LARGE SCALE GENOMIC DNA]</scope>
    <source>
        <tissue evidence="2">The whole plant</tissue>
    </source>
</reference>
<dbReference type="Proteomes" id="UP000233837">
    <property type="component" value="Unassembled WGS sequence"/>
</dbReference>
<protein>
    <submittedName>
        <fullName evidence="2">Uncharacterized protein</fullName>
    </submittedName>
</protein>
<name>A0A2I0WPI7_9ASPA</name>
<feature type="compositionally biased region" description="Basic residues" evidence="1">
    <location>
        <begin position="20"/>
        <end position="35"/>
    </location>
</feature>
<dbReference type="EMBL" id="KZ502492">
    <property type="protein sequence ID" value="PKU77580.1"/>
    <property type="molecule type" value="Genomic_DNA"/>
</dbReference>
<reference evidence="2 3" key="2">
    <citation type="journal article" date="2017" name="Nature">
        <title>The Apostasia genome and the evolution of orchids.</title>
        <authorList>
            <person name="Zhang G.Q."/>
            <person name="Liu K.W."/>
            <person name="Li Z."/>
            <person name="Lohaus R."/>
            <person name="Hsiao Y.Y."/>
            <person name="Niu S.C."/>
            <person name="Wang J.Y."/>
            <person name="Lin Y.C."/>
            <person name="Xu Q."/>
            <person name="Chen L.J."/>
            <person name="Yoshida K."/>
            <person name="Fujiwara S."/>
            <person name="Wang Z.W."/>
            <person name="Zhang Y.Q."/>
            <person name="Mitsuda N."/>
            <person name="Wang M."/>
            <person name="Liu G.H."/>
            <person name="Pecoraro L."/>
            <person name="Huang H.X."/>
            <person name="Xiao X.J."/>
            <person name="Lin M."/>
            <person name="Wu X.Y."/>
            <person name="Wu W.L."/>
            <person name="Chen Y.Y."/>
            <person name="Chang S.B."/>
            <person name="Sakamoto S."/>
            <person name="Ohme-Takagi M."/>
            <person name="Yagi M."/>
            <person name="Zeng S.J."/>
            <person name="Shen C.Y."/>
            <person name="Yeh C.M."/>
            <person name="Luo Y.B."/>
            <person name="Tsai W.C."/>
            <person name="Van de Peer Y."/>
            <person name="Liu Z.J."/>
        </authorList>
    </citation>
    <scope>NUCLEOTIDE SEQUENCE [LARGE SCALE GENOMIC DNA]</scope>
    <source>
        <tissue evidence="2">The whole plant</tissue>
    </source>
</reference>
<evidence type="ECO:0000256" key="1">
    <source>
        <dbReference type="SAM" id="MobiDB-lite"/>
    </source>
</evidence>
<dbReference type="AlphaFoldDB" id="A0A2I0WPI7"/>
<accession>A0A2I0WPI7</accession>
<evidence type="ECO:0000313" key="2">
    <source>
        <dbReference type="EMBL" id="PKU77580.1"/>
    </source>
</evidence>
<evidence type="ECO:0000313" key="3">
    <source>
        <dbReference type="Proteomes" id="UP000233837"/>
    </source>
</evidence>
<organism evidence="2 3">
    <name type="scientific">Dendrobium catenatum</name>
    <dbReference type="NCBI Taxonomy" id="906689"/>
    <lineage>
        <taxon>Eukaryota</taxon>
        <taxon>Viridiplantae</taxon>
        <taxon>Streptophyta</taxon>
        <taxon>Embryophyta</taxon>
        <taxon>Tracheophyta</taxon>
        <taxon>Spermatophyta</taxon>
        <taxon>Magnoliopsida</taxon>
        <taxon>Liliopsida</taxon>
        <taxon>Asparagales</taxon>
        <taxon>Orchidaceae</taxon>
        <taxon>Epidendroideae</taxon>
        <taxon>Malaxideae</taxon>
        <taxon>Dendrobiinae</taxon>
        <taxon>Dendrobium</taxon>
    </lineage>
</organism>
<feature type="compositionally biased region" description="Polar residues" evidence="1">
    <location>
        <begin position="37"/>
        <end position="46"/>
    </location>
</feature>
<gene>
    <name evidence="2" type="ORF">MA16_Dca013701</name>
</gene>